<dbReference type="SUPFAM" id="SSF55920">
    <property type="entry name" value="Creatinase/aminopeptidase"/>
    <property type="match status" value="1"/>
</dbReference>
<protein>
    <submittedName>
        <fullName evidence="3">Aminopeptidase P family protein</fullName>
    </submittedName>
</protein>
<dbReference type="InterPro" id="IPR050659">
    <property type="entry name" value="Peptidase_M24B"/>
</dbReference>
<gene>
    <name evidence="3" type="ORF">H7J73_28890</name>
</gene>
<keyword evidence="3" id="KW-0378">Hydrolase</keyword>
<dbReference type="Pfam" id="PF01321">
    <property type="entry name" value="Creatinase_N"/>
    <property type="match status" value="1"/>
</dbReference>
<dbReference type="InterPro" id="IPR000587">
    <property type="entry name" value="Creatinase_N"/>
</dbReference>
<dbReference type="InterPro" id="IPR036005">
    <property type="entry name" value="Creatinase/aminopeptidase-like"/>
</dbReference>
<dbReference type="InterPro" id="IPR029149">
    <property type="entry name" value="Creatin/AminoP/Spt16_N"/>
</dbReference>
<feature type="domain" description="Peptidase M24" evidence="1">
    <location>
        <begin position="169"/>
        <end position="373"/>
    </location>
</feature>
<accession>A0ABT3CKT3</accession>
<dbReference type="CDD" id="cd01066">
    <property type="entry name" value="APP_MetAP"/>
    <property type="match status" value="1"/>
</dbReference>
<keyword evidence="4" id="KW-1185">Reference proteome</keyword>
<organism evidence="3 4">
    <name type="scientific">Mycolicibacterium komossense</name>
    <dbReference type="NCBI Taxonomy" id="1779"/>
    <lineage>
        <taxon>Bacteria</taxon>
        <taxon>Bacillati</taxon>
        <taxon>Actinomycetota</taxon>
        <taxon>Actinomycetes</taxon>
        <taxon>Mycobacteriales</taxon>
        <taxon>Mycobacteriaceae</taxon>
        <taxon>Mycolicibacterium</taxon>
    </lineage>
</organism>
<evidence type="ECO:0000259" key="2">
    <source>
        <dbReference type="Pfam" id="PF01321"/>
    </source>
</evidence>
<reference evidence="3 4" key="1">
    <citation type="journal article" date="2022" name="BMC Genomics">
        <title>Comparative genome analysis of mycobacteria focusing on tRNA and non-coding RNA.</title>
        <authorList>
            <person name="Behra P.R.K."/>
            <person name="Pettersson B.M.F."/>
            <person name="Ramesh M."/>
            <person name="Das S."/>
            <person name="Dasgupta S."/>
            <person name="Kirsebom L.A."/>
        </authorList>
    </citation>
    <scope>NUCLEOTIDE SEQUENCE [LARGE SCALE GENOMIC DNA]</scope>
    <source>
        <strain evidence="3 4">DSM 44078</strain>
    </source>
</reference>
<keyword evidence="3" id="KW-0031">Aminopeptidase</keyword>
<evidence type="ECO:0000259" key="1">
    <source>
        <dbReference type="Pfam" id="PF00557"/>
    </source>
</evidence>
<comment type="caution">
    <text evidence="3">The sequence shown here is derived from an EMBL/GenBank/DDBJ whole genome shotgun (WGS) entry which is preliminary data.</text>
</comment>
<dbReference type="PANTHER" id="PTHR46112">
    <property type="entry name" value="AMINOPEPTIDASE"/>
    <property type="match status" value="1"/>
</dbReference>
<dbReference type="SUPFAM" id="SSF53092">
    <property type="entry name" value="Creatinase/prolidase N-terminal domain"/>
    <property type="match status" value="1"/>
</dbReference>
<feature type="domain" description="Creatinase N-terminal" evidence="2">
    <location>
        <begin position="18"/>
        <end position="158"/>
    </location>
</feature>
<dbReference type="GO" id="GO:0004177">
    <property type="term" value="F:aminopeptidase activity"/>
    <property type="evidence" value="ECO:0007669"/>
    <property type="project" value="UniProtKB-KW"/>
</dbReference>
<evidence type="ECO:0000313" key="4">
    <source>
        <dbReference type="Proteomes" id="UP001526201"/>
    </source>
</evidence>
<dbReference type="EMBL" id="JACKTY010000049">
    <property type="protein sequence ID" value="MCV7230030.1"/>
    <property type="molecule type" value="Genomic_DNA"/>
</dbReference>
<keyword evidence="3" id="KW-0645">Protease</keyword>
<dbReference type="Gene3D" id="3.90.230.10">
    <property type="entry name" value="Creatinase/methionine aminopeptidase superfamily"/>
    <property type="match status" value="1"/>
</dbReference>
<dbReference type="Gene3D" id="3.40.350.10">
    <property type="entry name" value="Creatinase/prolidase N-terminal domain"/>
    <property type="match status" value="1"/>
</dbReference>
<name>A0ABT3CKT3_9MYCO</name>
<proteinExistence type="predicted"/>
<sequence>MTVFEWPNIDEAGLSRQRWQRVQTMMGELMLDHLVLAGPDTIRYATGARTYIAPESSGWFALVIDREGQSDLFVPYTDEEVPQPFPGLSVRTLQAAPAWAPAGLHPQAWARRISRLLTLGGARRVGLEGLSGNVVTALAELAPNIGWQPVERELYTIRREKLPAEIRLLEAVNEVNSRAVEAALQAGQQGVRDYDFLAAAAASQLQAGVEGYSHGVCNVRKLSGDWYPDGTLLRPGDAFMFDIGCYGVGGYASDLARVGFVGEPSKDVQKAYRCLLNALELGEQLARPGVRASRLHVEINNNLTRYGYPPTPYSMGHGIGLRLAEPPTIYLPDFLDEDATLRIGDVIALEPETTVQIGDRRVVLKIEDNYVVEKDGLRRLSNAPR</sequence>
<dbReference type="Proteomes" id="UP001526201">
    <property type="component" value="Unassembled WGS sequence"/>
</dbReference>
<dbReference type="InterPro" id="IPR000994">
    <property type="entry name" value="Pept_M24"/>
</dbReference>
<dbReference type="RefSeq" id="WP_264071313.1">
    <property type="nucleotide sequence ID" value="NZ_JACKTY010000049.1"/>
</dbReference>
<dbReference type="Pfam" id="PF00557">
    <property type="entry name" value="Peptidase_M24"/>
    <property type="match status" value="1"/>
</dbReference>
<dbReference type="PANTHER" id="PTHR46112:SF2">
    <property type="entry name" value="XAA-PRO AMINOPEPTIDASE P-RELATED"/>
    <property type="match status" value="1"/>
</dbReference>
<evidence type="ECO:0000313" key="3">
    <source>
        <dbReference type="EMBL" id="MCV7230030.1"/>
    </source>
</evidence>